<protein>
    <recommendedName>
        <fullName evidence="2">FAS1 domain-containing protein</fullName>
    </recommendedName>
</protein>
<dbReference type="AlphaFoldDB" id="A0ABD3RG80"/>
<dbReference type="Pfam" id="PF02469">
    <property type="entry name" value="Fasciclin"/>
    <property type="match status" value="1"/>
</dbReference>
<dbReference type="Gene3D" id="2.30.180.10">
    <property type="entry name" value="FAS1 domain"/>
    <property type="match status" value="1"/>
</dbReference>
<feature type="region of interest" description="Disordered" evidence="1">
    <location>
        <begin position="50"/>
        <end position="95"/>
    </location>
</feature>
<organism evidence="3 4">
    <name type="scientific">Cyclostephanos tholiformis</name>
    <dbReference type="NCBI Taxonomy" id="382380"/>
    <lineage>
        <taxon>Eukaryota</taxon>
        <taxon>Sar</taxon>
        <taxon>Stramenopiles</taxon>
        <taxon>Ochrophyta</taxon>
        <taxon>Bacillariophyta</taxon>
        <taxon>Coscinodiscophyceae</taxon>
        <taxon>Thalassiosirophycidae</taxon>
        <taxon>Stephanodiscales</taxon>
        <taxon>Stephanodiscaceae</taxon>
        <taxon>Cyclostephanos</taxon>
    </lineage>
</organism>
<accession>A0ABD3RG80</accession>
<keyword evidence="4" id="KW-1185">Reference proteome</keyword>
<evidence type="ECO:0000256" key="1">
    <source>
        <dbReference type="SAM" id="MobiDB-lite"/>
    </source>
</evidence>
<evidence type="ECO:0000313" key="4">
    <source>
        <dbReference type="Proteomes" id="UP001530377"/>
    </source>
</evidence>
<evidence type="ECO:0000259" key="2">
    <source>
        <dbReference type="PROSITE" id="PS50213"/>
    </source>
</evidence>
<dbReference type="Proteomes" id="UP001530377">
    <property type="component" value="Unassembled WGS sequence"/>
</dbReference>
<dbReference type="EMBL" id="JALLPB020000224">
    <property type="protein sequence ID" value="KAL3811969.1"/>
    <property type="molecule type" value="Genomic_DNA"/>
</dbReference>
<comment type="caution">
    <text evidence="3">The sequence shown here is derived from an EMBL/GenBank/DDBJ whole genome shotgun (WGS) entry which is preliminary data.</text>
</comment>
<dbReference type="InterPro" id="IPR000782">
    <property type="entry name" value="FAS1_domain"/>
</dbReference>
<reference evidence="3 4" key="1">
    <citation type="submission" date="2024-10" db="EMBL/GenBank/DDBJ databases">
        <title>Updated reference genomes for cyclostephanoid diatoms.</title>
        <authorList>
            <person name="Roberts W.R."/>
            <person name="Alverson A.J."/>
        </authorList>
    </citation>
    <scope>NUCLEOTIDE SEQUENCE [LARGE SCALE GENOMIC DNA]</scope>
    <source>
        <strain evidence="3 4">AJA228-03</strain>
    </source>
</reference>
<evidence type="ECO:0000313" key="3">
    <source>
        <dbReference type="EMBL" id="KAL3811969.1"/>
    </source>
</evidence>
<proteinExistence type="predicted"/>
<feature type="region of interest" description="Disordered" evidence="1">
    <location>
        <begin position="1"/>
        <end position="23"/>
    </location>
</feature>
<dbReference type="PROSITE" id="PS50213">
    <property type="entry name" value="FAS1"/>
    <property type="match status" value="1"/>
</dbReference>
<gene>
    <name evidence="3" type="ORF">ACHAXA_011296</name>
</gene>
<dbReference type="SUPFAM" id="SSF82153">
    <property type="entry name" value="FAS1 domain"/>
    <property type="match status" value="1"/>
</dbReference>
<name>A0ABD3RG80_9STRA</name>
<sequence length="293" mass="32381">MMITTMIGHHRSSNPCSSSLEPRGGGVGSSFFPAFSSQCRVPVRGIASPPPRGILLPPSSSSRGWRRRWGRSSTAAAHDAAHDEDDEYATTDSSRERAERHLLTTYPKFCKLLYSNPTALERMRSSSSSGYAVFAPNDGAFDALGRDRLNMLDMALSYTAVDDDDVDVGISDMRDVVMAMAEYHMVSAPVTSDVMMKFGVVTTSMGEMNVDVDDDGTMYVNGVRVVRSYQYEDRSFIDYIDSMGNSLGTEEVSERDGKEGRCIVVHEVDGLVCPEVLWDVIYDIYYRYSSSLA</sequence>
<feature type="domain" description="FAS1" evidence="2">
    <location>
        <begin position="90"/>
        <end position="244"/>
    </location>
</feature>
<dbReference type="InterPro" id="IPR036378">
    <property type="entry name" value="FAS1_dom_sf"/>
</dbReference>